<gene>
    <name evidence="1" type="ORF">NP048_02265</name>
</gene>
<reference evidence="1 2" key="1">
    <citation type="submission" date="2022-07" db="EMBL/GenBank/DDBJ databases">
        <title>Novel species in genus cellulomonas.</title>
        <authorList>
            <person name="Ye L."/>
        </authorList>
    </citation>
    <scope>NUCLEOTIDE SEQUENCE [LARGE SCALE GENOMIC DNA]</scope>
    <source>
        <strain evidence="2">zg-B89</strain>
    </source>
</reference>
<name>A0ABY5KPY1_9CELL</name>
<proteinExistence type="predicted"/>
<dbReference type="RefSeq" id="WP_227577876.1">
    <property type="nucleotide sequence ID" value="NZ_CP101987.1"/>
</dbReference>
<accession>A0ABY5KPY1</accession>
<organism evidence="1 2">
    <name type="scientific">Cellulomonas xiejunii</name>
    <dbReference type="NCBI Taxonomy" id="2968083"/>
    <lineage>
        <taxon>Bacteria</taxon>
        <taxon>Bacillati</taxon>
        <taxon>Actinomycetota</taxon>
        <taxon>Actinomycetes</taxon>
        <taxon>Micrococcales</taxon>
        <taxon>Cellulomonadaceae</taxon>
        <taxon>Cellulomonas</taxon>
    </lineage>
</organism>
<protein>
    <submittedName>
        <fullName evidence="1">Uncharacterized protein</fullName>
    </submittedName>
</protein>
<evidence type="ECO:0000313" key="1">
    <source>
        <dbReference type="EMBL" id="UUI72314.1"/>
    </source>
</evidence>
<dbReference type="EMBL" id="CP101987">
    <property type="protein sequence ID" value="UUI72314.1"/>
    <property type="molecule type" value="Genomic_DNA"/>
</dbReference>
<sequence length="170" mass="18437">MIHFSVDTSGAPQQGDHGLWTAGAWPAHLSDIVRATDPGLEFVVVEDHCAADWRWTPLAVPLSEHSDAPASRWTVRRMSFDLLLTPVQLRDAAPELQTATDGGALIWQSSRRPPDTFALRDKHGSARAAAMRGLDIRLVIDVPHDGEVAVLTAPTEALLVRALERLGTPG</sequence>
<evidence type="ECO:0000313" key="2">
    <source>
        <dbReference type="Proteomes" id="UP001316384"/>
    </source>
</evidence>
<keyword evidence="2" id="KW-1185">Reference proteome</keyword>
<dbReference type="Proteomes" id="UP001316384">
    <property type="component" value="Chromosome"/>
</dbReference>